<keyword evidence="1" id="KW-0812">Transmembrane</keyword>
<dbReference type="AlphaFoldDB" id="A0AAV9TWC5"/>
<protein>
    <submittedName>
        <fullName evidence="2">Uncharacterized protein</fullName>
    </submittedName>
</protein>
<sequence length="52" mass="5711">MARCRSALRAKTDPPGWNCRPTGIRVLFLATSFHLSVTITSIIIIIIVITVS</sequence>
<accession>A0AAV9TWC5</accession>
<keyword evidence="1" id="KW-1133">Transmembrane helix</keyword>
<gene>
    <name evidence="2" type="ORF">TWF730_004783</name>
</gene>
<comment type="caution">
    <text evidence="2">The sequence shown here is derived from an EMBL/GenBank/DDBJ whole genome shotgun (WGS) entry which is preliminary data.</text>
</comment>
<keyword evidence="3" id="KW-1185">Reference proteome</keyword>
<organism evidence="2 3">
    <name type="scientific">Orbilia blumenaviensis</name>
    <dbReference type="NCBI Taxonomy" id="1796055"/>
    <lineage>
        <taxon>Eukaryota</taxon>
        <taxon>Fungi</taxon>
        <taxon>Dikarya</taxon>
        <taxon>Ascomycota</taxon>
        <taxon>Pezizomycotina</taxon>
        <taxon>Orbiliomycetes</taxon>
        <taxon>Orbiliales</taxon>
        <taxon>Orbiliaceae</taxon>
        <taxon>Orbilia</taxon>
    </lineage>
</organism>
<dbReference type="EMBL" id="JAVHNS010000019">
    <property type="protein sequence ID" value="KAK6330289.1"/>
    <property type="molecule type" value="Genomic_DNA"/>
</dbReference>
<proteinExistence type="predicted"/>
<evidence type="ECO:0000313" key="2">
    <source>
        <dbReference type="EMBL" id="KAK6330289.1"/>
    </source>
</evidence>
<evidence type="ECO:0000313" key="3">
    <source>
        <dbReference type="Proteomes" id="UP001373714"/>
    </source>
</evidence>
<reference evidence="2 3" key="1">
    <citation type="submission" date="2019-10" db="EMBL/GenBank/DDBJ databases">
        <authorList>
            <person name="Palmer J.M."/>
        </authorList>
    </citation>
    <scope>NUCLEOTIDE SEQUENCE [LARGE SCALE GENOMIC DNA]</scope>
    <source>
        <strain evidence="2 3">TWF730</strain>
    </source>
</reference>
<keyword evidence="1" id="KW-0472">Membrane</keyword>
<dbReference type="Proteomes" id="UP001373714">
    <property type="component" value="Unassembled WGS sequence"/>
</dbReference>
<feature type="transmembrane region" description="Helical" evidence="1">
    <location>
        <begin position="26"/>
        <end position="51"/>
    </location>
</feature>
<evidence type="ECO:0000256" key="1">
    <source>
        <dbReference type="SAM" id="Phobius"/>
    </source>
</evidence>
<name>A0AAV9TWC5_9PEZI</name>